<keyword evidence="3 8" id="KW-0812">Transmembrane</keyword>
<dbReference type="PROSITE" id="PS00221">
    <property type="entry name" value="MIP"/>
    <property type="match status" value="1"/>
</dbReference>
<dbReference type="EMBL" id="QZWG01000001">
    <property type="protein sequence ID" value="RZC29485.1"/>
    <property type="molecule type" value="Genomic_DNA"/>
</dbReference>
<organism evidence="10 11">
    <name type="scientific">Glycine soja</name>
    <name type="common">Wild soybean</name>
    <dbReference type="NCBI Taxonomy" id="3848"/>
    <lineage>
        <taxon>Eukaryota</taxon>
        <taxon>Viridiplantae</taxon>
        <taxon>Streptophyta</taxon>
        <taxon>Embryophyta</taxon>
        <taxon>Tracheophyta</taxon>
        <taxon>Spermatophyta</taxon>
        <taxon>Magnoliopsida</taxon>
        <taxon>eudicotyledons</taxon>
        <taxon>Gunneridae</taxon>
        <taxon>Pentapetalae</taxon>
        <taxon>rosids</taxon>
        <taxon>fabids</taxon>
        <taxon>Fabales</taxon>
        <taxon>Fabaceae</taxon>
        <taxon>Papilionoideae</taxon>
        <taxon>50 kb inversion clade</taxon>
        <taxon>NPAAA clade</taxon>
        <taxon>indigoferoid/millettioid clade</taxon>
        <taxon>Phaseoleae</taxon>
        <taxon>Glycine</taxon>
        <taxon>Glycine subgen. Soja</taxon>
    </lineage>
</organism>
<accession>A0A445M1K8</accession>
<evidence type="ECO:0000259" key="9">
    <source>
        <dbReference type="Pfam" id="PF10551"/>
    </source>
</evidence>
<dbReference type="GO" id="GO:0015267">
    <property type="term" value="F:channel activity"/>
    <property type="evidence" value="ECO:0007669"/>
    <property type="project" value="InterPro"/>
</dbReference>
<dbReference type="NCBIfam" id="TIGR00861">
    <property type="entry name" value="MIP"/>
    <property type="match status" value="1"/>
</dbReference>
<evidence type="ECO:0000256" key="5">
    <source>
        <dbReference type="ARBA" id="ARBA00023136"/>
    </source>
</evidence>
<evidence type="ECO:0000256" key="4">
    <source>
        <dbReference type="ARBA" id="ARBA00022989"/>
    </source>
</evidence>
<keyword evidence="4 8" id="KW-1133">Transmembrane helix</keyword>
<feature type="transmembrane region" description="Helical" evidence="8">
    <location>
        <begin position="131"/>
        <end position="149"/>
    </location>
</feature>
<evidence type="ECO:0000256" key="2">
    <source>
        <dbReference type="ARBA" id="ARBA00022448"/>
    </source>
</evidence>
<feature type="transmembrane region" description="Helical" evidence="8">
    <location>
        <begin position="88"/>
        <end position="111"/>
    </location>
</feature>
<feature type="transmembrane region" description="Helical" evidence="8">
    <location>
        <begin position="212"/>
        <end position="233"/>
    </location>
</feature>
<evidence type="ECO:0000256" key="7">
    <source>
        <dbReference type="SAM" id="MobiDB-lite"/>
    </source>
</evidence>
<comment type="subcellular location">
    <subcellularLocation>
        <location evidence="1">Membrane</location>
        <topology evidence="1">Multi-pass membrane protein</topology>
    </subcellularLocation>
</comment>
<dbReference type="InterPro" id="IPR018289">
    <property type="entry name" value="MULE_transposase_dom"/>
</dbReference>
<dbReference type="InterPro" id="IPR023271">
    <property type="entry name" value="Aquaporin-like"/>
</dbReference>
<comment type="caution">
    <text evidence="10">The sequence shown here is derived from an EMBL/GenBank/DDBJ whole genome shotgun (WGS) entry which is preliminary data.</text>
</comment>
<evidence type="ECO:0000256" key="1">
    <source>
        <dbReference type="ARBA" id="ARBA00004141"/>
    </source>
</evidence>
<feature type="compositionally biased region" description="Basic residues" evidence="7">
    <location>
        <begin position="907"/>
        <end position="918"/>
    </location>
</feature>
<dbReference type="PRINTS" id="PR00783">
    <property type="entry name" value="MINTRINSICP"/>
</dbReference>
<feature type="transmembrane region" description="Helical" evidence="8">
    <location>
        <begin position="170"/>
        <end position="192"/>
    </location>
</feature>
<dbReference type="InterPro" id="IPR022357">
    <property type="entry name" value="MIP_CS"/>
</dbReference>
<dbReference type="Gene3D" id="1.20.1080.10">
    <property type="entry name" value="Glycerol uptake facilitator protein"/>
    <property type="match status" value="1"/>
</dbReference>
<feature type="transmembrane region" description="Helical" evidence="8">
    <location>
        <begin position="54"/>
        <end position="76"/>
    </location>
</feature>
<dbReference type="InterPro" id="IPR000425">
    <property type="entry name" value="MIP"/>
</dbReference>
<name>A0A445M1K8_GLYSO</name>
<feature type="domain" description="MULE transposase" evidence="9">
    <location>
        <begin position="629"/>
        <end position="719"/>
    </location>
</feature>
<dbReference type="PANTHER" id="PTHR45687">
    <property type="entry name" value="AQUAPORIN OR AQUAGLYCEROPORIN RELATED"/>
    <property type="match status" value="1"/>
</dbReference>
<keyword evidence="2" id="KW-0813">Transport</keyword>
<dbReference type="Pfam" id="PF10551">
    <property type="entry name" value="MULE"/>
    <property type="match status" value="1"/>
</dbReference>
<dbReference type="Pfam" id="PF00230">
    <property type="entry name" value="MIP"/>
    <property type="match status" value="1"/>
</dbReference>
<dbReference type="InterPro" id="IPR034294">
    <property type="entry name" value="Aquaporin_transptr"/>
</dbReference>
<comment type="similarity">
    <text evidence="6">Belongs to the MIP/aquaporin (TC 1.A.8) family. PIP (TC 1.A.8.11) subfamily.</text>
</comment>
<evidence type="ECO:0000256" key="3">
    <source>
        <dbReference type="ARBA" id="ARBA00022692"/>
    </source>
</evidence>
<evidence type="ECO:0000256" key="8">
    <source>
        <dbReference type="SAM" id="Phobius"/>
    </source>
</evidence>
<dbReference type="GO" id="GO:0016020">
    <property type="term" value="C:membrane"/>
    <property type="evidence" value="ECO:0007669"/>
    <property type="project" value="UniProtKB-SubCell"/>
</dbReference>
<evidence type="ECO:0000313" key="10">
    <source>
        <dbReference type="EMBL" id="RZC29485.1"/>
    </source>
</evidence>
<evidence type="ECO:0000313" key="11">
    <source>
        <dbReference type="Proteomes" id="UP000289340"/>
    </source>
</evidence>
<keyword evidence="5 8" id="KW-0472">Membrane</keyword>
<sequence>MEGKEEDVRVGANRYGERQPIGTAAQAKDYREPPSAPLFEAGELSSWSFYRAGIAEFVATFLFLYITVLTVMGVAKSKSKCSTVGIQGIAWAFGGMIFALVYCTAGISGGHINPAVTFGLFLARKLSMTRAIFYIIMQCLGAICGAGVVKGFEPHLYERLGGGANTIAKGYTNIAGLGAEIVGTFVLVYTVFSATDAKRNARDSHVPILAPLPIGFAVFLVHLATIPVTGTGINPARSLGAAIIFNKDQAWDDHLYTMGVATCTQHYCWGTQQTVKWRNCPSSILLPEEDFFRKLSEKPLSGNFPEEEFVTSGSTQKLLPEKRHPECFRKNLLPETSGRSFHWWSREVFEDLVVPCSVFEVLLVVVLPISSEMDEDQWRYDFAMSQEVNMDYNYDNQEECGVNEPHVDCSNAFNTSQVFATRDDVLQWARTVVHENGFVAVIMRSDTETGSKGRSSFVLIGCEMSGTYKYRNKEFVRKDTGSRKCGCPFRLRGKPVHGGEGWMVKLICGIHNHELAKSLVGHPYAGRLTKEEKKIIADMTKSMVKPKNILLTLKEHNADNCTTIKQIYNARSAYRSSIRGADTEMQHLMKLLERDQYIHWHRLKDEVVVRDLFWCHLDAVKLCNACHLVFFIDSTYKTNRYRLPLLDFVVVTPTAMTFSAGFAYLEAERVNNIVWTLERFRGLFLRHDRLPLVIVTDRDLALMNAVKTVFPESTNLLCRVESAHWALKRVLQNSVGDLCSVWDAMNNMITLQHIEIKASFETSTHVVGHVYKKTLYKRLVGMVSRDGLNQIAYEVDRLCYLGNNLSSCGCVMRSMHGLPCACELSRYTAGSIPLESVHLFWRRLCFSDQGLCETKVTIKEEIEIISKRFDELDVAGKVTLKSKLQEIAYPDHNSMCPPPSKVNTKGAPKKLMKRSQRSTKRDPSYLEYVDAFHSVQSCNSPVKRSASCSQPPQPTRIIPMLDQFASFFQGFIRDVVDVKADGNCGYRSIAALLGMGEDSWPLVRNELIKELGRWSHEYMNLFGGTERFEQLKLSLLVDDFSKVSVDKWMDITDMGYVIASRYNVILVSLSQQQSMAFFPLRSQPPPHSSGHRIICVAHVFGKHFVQLSDKQFLDEIHYRKPFTDTGNQIRFECIKLINDDDVNTMLMCNDQFSCVGPIELLCTVGRTPDGIINLLERIMPRIPDAILYYNGKWNMPPQNKFFGCAFTGKNPKKFQIPSTCTIDELKNLIKQVAPKGIPPLGIHESQTVRQLFFRQPARFEYSDTVIKYEINELITNEELLKVLVQSNYWKKYGPIEILAVFTKYVEDEVSGTSLNN</sequence>
<gene>
    <name evidence="10" type="ORF">D0Y65_001176</name>
</gene>
<dbReference type="CDD" id="cd00333">
    <property type="entry name" value="MIP"/>
    <property type="match status" value="1"/>
</dbReference>
<proteinExistence type="inferred from homology"/>
<dbReference type="Proteomes" id="UP000289340">
    <property type="component" value="Chromosome 1"/>
</dbReference>
<protein>
    <submittedName>
        <fullName evidence="10">Aquaporin PIP1-2</fullName>
    </submittedName>
</protein>
<evidence type="ECO:0000256" key="6">
    <source>
        <dbReference type="ARBA" id="ARBA00038497"/>
    </source>
</evidence>
<dbReference type="CDD" id="cd22744">
    <property type="entry name" value="OTU"/>
    <property type="match status" value="1"/>
</dbReference>
<keyword evidence="11" id="KW-1185">Reference proteome</keyword>
<dbReference type="SUPFAM" id="SSF81338">
    <property type="entry name" value="Aquaporin-like"/>
    <property type="match status" value="1"/>
</dbReference>
<feature type="region of interest" description="Disordered" evidence="7">
    <location>
        <begin position="898"/>
        <end position="921"/>
    </location>
</feature>
<reference evidence="10 11" key="1">
    <citation type="submission" date="2018-09" db="EMBL/GenBank/DDBJ databases">
        <title>A high-quality reference genome of wild soybean provides a powerful tool to mine soybean genomes.</title>
        <authorList>
            <person name="Xie M."/>
            <person name="Chung C.Y.L."/>
            <person name="Li M.-W."/>
            <person name="Wong F.-L."/>
            <person name="Chan T.-F."/>
            <person name="Lam H.-M."/>
        </authorList>
    </citation>
    <scope>NUCLEOTIDE SEQUENCE [LARGE SCALE GENOMIC DNA]</scope>
    <source>
        <strain evidence="11">cv. W05</strain>
        <tissue evidence="10">Hypocotyl of etiolated seedlings</tissue>
    </source>
</reference>
<dbReference type="FunFam" id="1.20.1080.10:FF:000001">
    <property type="entry name" value="Probable aquaporin PIP1-2"/>
    <property type="match status" value="1"/>
</dbReference>